<dbReference type="Pfam" id="PF02373">
    <property type="entry name" value="JmjC"/>
    <property type="match status" value="1"/>
</dbReference>
<evidence type="ECO:0000256" key="3">
    <source>
        <dbReference type="ARBA" id="ARBA00022723"/>
    </source>
</evidence>
<keyword evidence="3" id="KW-0479">Metal-binding</keyword>
<dbReference type="EMBL" id="PKPP01000184">
    <property type="protein sequence ID" value="PWA96322.1"/>
    <property type="molecule type" value="Genomic_DNA"/>
</dbReference>
<organism evidence="9 10">
    <name type="scientific">Artemisia annua</name>
    <name type="common">Sweet wormwood</name>
    <dbReference type="NCBI Taxonomy" id="35608"/>
    <lineage>
        <taxon>Eukaryota</taxon>
        <taxon>Viridiplantae</taxon>
        <taxon>Streptophyta</taxon>
        <taxon>Embryophyta</taxon>
        <taxon>Tracheophyta</taxon>
        <taxon>Spermatophyta</taxon>
        <taxon>Magnoliopsida</taxon>
        <taxon>eudicotyledons</taxon>
        <taxon>Gunneridae</taxon>
        <taxon>Pentapetalae</taxon>
        <taxon>asterids</taxon>
        <taxon>campanulids</taxon>
        <taxon>Asterales</taxon>
        <taxon>Asteraceae</taxon>
        <taxon>Asteroideae</taxon>
        <taxon>Anthemideae</taxon>
        <taxon>Artemisiinae</taxon>
        <taxon>Artemisia</taxon>
    </lineage>
</organism>
<comment type="similarity">
    <text evidence="2">Belongs to the JARID1 histone demethylase family.</text>
</comment>
<dbReference type="InterPro" id="IPR003347">
    <property type="entry name" value="JmjC_dom"/>
</dbReference>
<proteinExistence type="inferred from homology"/>
<dbReference type="GO" id="GO:0003712">
    <property type="term" value="F:transcription coregulator activity"/>
    <property type="evidence" value="ECO:0007669"/>
    <property type="project" value="TreeGrafter"/>
</dbReference>
<gene>
    <name evidence="9" type="ORF">CTI12_AA040900</name>
</gene>
<feature type="region of interest" description="Disordered" evidence="7">
    <location>
        <begin position="67"/>
        <end position="94"/>
    </location>
</feature>
<protein>
    <submittedName>
        <fullName evidence="9">Zinc finger, RING-type, JmjC domain, Zinc-finger domain of monoamine-oxidase A repressor R1</fullName>
    </submittedName>
</protein>
<evidence type="ECO:0000259" key="8">
    <source>
        <dbReference type="PROSITE" id="PS51184"/>
    </source>
</evidence>
<evidence type="ECO:0000313" key="10">
    <source>
        <dbReference type="Proteomes" id="UP000245207"/>
    </source>
</evidence>
<dbReference type="Pfam" id="PF10497">
    <property type="entry name" value="zf-4CXXC_R1"/>
    <property type="match status" value="1"/>
</dbReference>
<keyword evidence="9" id="KW-0863">Zinc-finger</keyword>
<accession>A0A2U1QEC1</accession>
<evidence type="ECO:0000256" key="7">
    <source>
        <dbReference type="SAM" id="MobiDB-lite"/>
    </source>
</evidence>
<evidence type="ECO:0000256" key="5">
    <source>
        <dbReference type="ARBA" id="ARBA00023163"/>
    </source>
</evidence>
<reference evidence="9 10" key="1">
    <citation type="journal article" date="2018" name="Mol. Plant">
        <title>The genome of Artemisia annua provides insight into the evolution of Asteraceae family and artemisinin biosynthesis.</title>
        <authorList>
            <person name="Shen Q."/>
            <person name="Zhang L."/>
            <person name="Liao Z."/>
            <person name="Wang S."/>
            <person name="Yan T."/>
            <person name="Shi P."/>
            <person name="Liu M."/>
            <person name="Fu X."/>
            <person name="Pan Q."/>
            <person name="Wang Y."/>
            <person name="Lv Z."/>
            <person name="Lu X."/>
            <person name="Zhang F."/>
            <person name="Jiang W."/>
            <person name="Ma Y."/>
            <person name="Chen M."/>
            <person name="Hao X."/>
            <person name="Li L."/>
            <person name="Tang Y."/>
            <person name="Lv G."/>
            <person name="Zhou Y."/>
            <person name="Sun X."/>
            <person name="Brodelius P.E."/>
            <person name="Rose J.K.C."/>
            <person name="Tang K."/>
        </authorList>
    </citation>
    <scope>NUCLEOTIDE SEQUENCE [LARGE SCALE GENOMIC DNA]</scope>
    <source>
        <strain evidence="10">cv. Huhao1</strain>
        <tissue evidence="9">Leaf</tissue>
    </source>
</reference>
<evidence type="ECO:0000256" key="4">
    <source>
        <dbReference type="ARBA" id="ARBA00023015"/>
    </source>
</evidence>
<keyword evidence="9" id="KW-0862">Zinc</keyword>
<dbReference type="PROSITE" id="PS51184">
    <property type="entry name" value="JMJC"/>
    <property type="match status" value="1"/>
</dbReference>
<comment type="caution">
    <text evidence="9">The sequence shown here is derived from an EMBL/GenBank/DDBJ whole genome shotgun (WGS) entry which is preliminary data.</text>
</comment>
<keyword evidence="6" id="KW-0539">Nucleus</keyword>
<dbReference type="GO" id="GO:0032454">
    <property type="term" value="F:histone H3K9 demethylase activity"/>
    <property type="evidence" value="ECO:0007669"/>
    <property type="project" value="InterPro"/>
</dbReference>
<dbReference type="GO" id="GO:0000118">
    <property type="term" value="C:histone deacetylase complex"/>
    <property type="evidence" value="ECO:0007669"/>
    <property type="project" value="TreeGrafter"/>
</dbReference>
<keyword evidence="4" id="KW-0805">Transcription regulation</keyword>
<sequence length="1306" mass="150555">MKTPPTRSRGLLQGMCHDDVIHNNTYLVGDDKQQQECGNGCSKTNTSFFEDDELFDDLVIRIKEDVSSDDDDDFSSTKTPLVEFNDPENETSSSCRDMAFVDDSEMGKVVVFDKMDHNERIAYTGHYEITDTDHRNTDLECLGDDERKKDGKLLDQERGQVVISSIEKNVSHGLQGKCENERSTNEVLADTSCLGHDLDSKMDEQQVATGVVSENRNHVKESEDLLQQFDKDEKSQKNDDLVKESVIIGCGQKGTKDNPFICDDEPHQVVNVSDDMNHIQEHQTTKRKNQEENINNKNECEDVRRFTRSTLKFSSNQYDKDTNVKRFTRSSTLKISNNQDEEIHESPRKRIRPGHDPNSKSTLKENKKATKATKPVRYAKNISTDKYALVPSNMCHQCQRNDKGDVVRCQKCITKRYCIPCIQKWYPNMTEEMFKESCPFCSGNCNCKSCLRDVHPKVKNKIDFLTNDDQRIQCSKYTLEMLLPFLKRLNEENLPEMEIEAEIQGYSISEVKLKRANCKLDSHIYCFLNLLPLPSDCCKAAILDLHRRCPHCEYNLCLACCRELRDGHLQAHRKEVTIIKYKDPGSSLGDCDTGNLELMHIMAHNKVTKLLKKAEELLKSKTLVEYIPKMPDSDCINESDGGNKHLCKASSREDTDDNYLYYPSAADIESGGVKHFRSHWSKGEPVVVSNVLSMGPGLSWEPMVMWRAFRQISNTSHDTILDATAINCLDWCEVDINLHSFFKWYTEGRYDDEGWPEMLKLKDCPPSERHAIEAISILPLKEYTHPHDGYLNLATKLPRMSLKPDMGPKTQIGYGFGQELGRGDSVTKLHFNMCDVVTILTHTADALTPNPKQLECINKLKKQHRAQDEKELFENDEEMVENMPLDDDNTNIEGLDLAEGGALWDIFRREDTPKLELYLNKHFKEFRHIYCLPLQQVIHPIHDGTFYLNMDHKRRLKEEFVLIKVDWDGRGNHFYAKLQGLVDINLHSFFKWYTEGRYDDEGWPEMLKLKDCPPSERHAIEAISILPLKEYTHPHDGYLNLATKLPRMSLKPDMGPKTQIGYGFAQELGRGDSVTKLHFNMCDVVSILTHTAAALTPNPEQLERISKLKKKHRAQDQKEFLENNEEMVENVALDDDNTEFREEDLEEGGALWDIFRREDTPKLELYLNKHFKEFRHIYCLPLQHVIHPIHDQTFYLNMDHKRRLKEEFGIEPWTFVQKLGDAVFTPAGCAHQVRNLKSCTQVAVDFVSPENFNECLKLTENQRLLPENYRAEEDKLVKSMALYAVDEAVKDLERLLFPGGFCYSDN</sequence>
<dbReference type="InterPro" id="IPR018866">
    <property type="entry name" value="Znf-4CXXC_R1"/>
</dbReference>
<dbReference type="PANTHER" id="PTHR12549">
    <property type="entry name" value="JMJC DOMAIN-CONTAINING HISTONE DEMETHYLATION PROTEIN"/>
    <property type="match status" value="1"/>
</dbReference>
<dbReference type="Gene3D" id="2.60.120.650">
    <property type="entry name" value="Cupin"/>
    <property type="match status" value="2"/>
</dbReference>
<dbReference type="GO" id="GO:0006357">
    <property type="term" value="P:regulation of transcription by RNA polymerase II"/>
    <property type="evidence" value="ECO:0007669"/>
    <property type="project" value="TreeGrafter"/>
</dbReference>
<dbReference type="PANTHER" id="PTHR12549:SF11">
    <property type="entry name" value="LYSINE-SPECIFIC DEMETHYLASE JMJ25"/>
    <property type="match status" value="1"/>
</dbReference>
<dbReference type="SUPFAM" id="SSF51197">
    <property type="entry name" value="Clavaminate synthase-like"/>
    <property type="match status" value="2"/>
</dbReference>
<dbReference type="OrthoDB" id="1667110at2759"/>
<dbReference type="GO" id="GO:0000785">
    <property type="term" value="C:chromatin"/>
    <property type="evidence" value="ECO:0007669"/>
    <property type="project" value="TreeGrafter"/>
</dbReference>
<dbReference type="InterPro" id="IPR045109">
    <property type="entry name" value="LSDs-like"/>
</dbReference>
<name>A0A2U1QEC1_ARTAN</name>
<comment type="subcellular location">
    <subcellularLocation>
        <location evidence="1">Nucleus</location>
    </subcellularLocation>
</comment>
<dbReference type="Proteomes" id="UP000245207">
    <property type="component" value="Unassembled WGS sequence"/>
</dbReference>
<keyword evidence="5" id="KW-0804">Transcription</keyword>
<feature type="region of interest" description="Disordered" evidence="7">
    <location>
        <begin position="329"/>
        <end position="373"/>
    </location>
</feature>
<evidence type="ECO:0000256" key="1">
    <source>
        <dbReference type="ARBA" id="ARBA00004123"/>
    </source>
</evidence>
<evidence type="ECO:0000256" key="6">
    <source>
        <dbReference type="ARBA" id="ARBA00023242"/>
    </source>
</evidence>
<dbReference type="GO" id="GO:0031490">
    <property type="term" value="F:chromatin DNA binding"/>
    <property type="evidence" value="ECO:0007669"/>
    <property type="project" value="TreeGrafter"/>
</dbReference>
<evidence type="ECO:0000313" key="9">
    <source>
        <dbReference type="EMBL" id="PWA96322.1"/>
    </source>
</evidence>
<feature type="compositionally biased region" description="Polar residues" evidence="7">
    <location>
        <begin position="329"/>
        <end position="338"/>
    </location>
</feature>
<evidence type="ECO:0000256" key="2">
    <source>
        <dbReference type="ARBA" id="ARBA00006801"/>
    </source>
</evidence>
<dbReference type="STRING" id="35608.A0A2U1QEC1"/>
<dbReference type="SMART" id="SM00558">
    <property type="entry name" value="JmjC"/>
    <property type="match status" value="2"/>
</dbReference>
<keyword evidence="10" id="KW-1185">Reference proteome</keyword>
<dbReference type="GO" id="GO:0008270">
    <property type="term" value="F:zinc ion binding"/>
    <property type="evidence" value="ECO:0007669"/>
    <property type="project" value="UniProtKB-KW"/>
</dbReference>
<feature type="domain" description="JmjC" evidence="8">
    <location>
        <begin position="1034"/>
        <end position="1263"/>
    </location>
</feature>
<feature type="compositionally biased region" description="Basic and acidic residues" evidence="7">
    <location>
        <begin position="344"/>
        <end position="368"/>
    </location>
</feature>